<gene>
    <name evidence="7" type="ORF">V3330_12265</name>
</gene>
<feature type="domain" description="Histidine kinase/HSP90-like ATPase" evidence="5">
    <location>
        <begin position="302"/>
        <end position="386"/>
    </location>
</feature>
<evidence type="ECO:0000313" key="8">
    <source>
        <dbReference type="Proteomes" id="UP001359886"/>
    </source>
</evidence>
<dbReference type="InterPro" id="IPR036890">
    <property type="entry name" value="HATPase_C_sf"/>
</dbReference>
<dbReference type="GO" id="GO:0000155">
    <property type="term" value="F:phosphorelay sensor kinase activity"/>
    <property type="evidence" value="ECO:0007669"/>
    <property type="project" value="InterPro"/>
</dbReference>
<dbReference type="Proteomes" id="UP001359886">
    <property type="component" value="Unassembled WGS sequence"/>
</dbReference>
<organism evidence="7 8">
    <name type="scientific">Elongatibacter sediminis</name>
    <dbReference type="NCBI Taxonomy" id="3119006"/>
    <lineage>
        <taxon>Bacteria</taxon>
        <taxon>Pseudomonadati</taxon>
        <taxon>Pseudomonadota</taxon>
        <taxon>Gammaproteobacteria</taxon>
        <taxon>Chromatiales</taxon>
        <taxon>Wenzhouxiangellaceae</taxon>
        <taxon>Elongatibacter</taxon>
    </lineage>
</organism>
<dbReference type="InterPro" id="IPR011712">
    <property type="entry name" value="Sig_transdc_His_kin_sub3_dim/P"/>
</dbReference>
<feature type="transmembrane region" description="Helical" evidence="4">
    <location>
        <begin position="147"/>
        <end position="169"/>
    </location>
</feature>
<feature type="domain" description="Signal transduction histidine kinase subgroup 3 dimerisation and phosphoacceptor" evidence="6">
    <location>
        <begin position="200"/>
        <end position="263"/>
    </location>
</feature>
<comment type="caution">
    <text evidence="7">The sequence shown here is derived from an EMBL/GenBank/DDBJ whole genome shotgun (WGS) entry which is preliminary data.</text>
</comment>
<dbReference type="Gene3D" id="1.20.5.1930">
    <property type="match status" value="1"/>
</dbReference>
<dbReference type="Pfam" id="PF07730">
    <property type="entry name" value="HisKA_3"/>
    <property type="match status" value="1"/>
</dbReference>
<name>A0AAW9RLG7_9GAMM</name>
<keyword evidence="4" id="KW-0812">Transmembrane</keyword>
<dbReference type="AlphaFoldDB" id="A0AAW9RLG7"/>
<dbReference type="GO" id="GO:0016020">
    <property type="term" value="C:membrane"/>
    <property type="evidence" value="ECO:0007669"/>
    <property type="project" value="InterPro"/>
</dbReference>
<dbReference type="CDD" id="cd16917">
    <property type="entry name" value="HATPase_UhpB-NarQ-NarX-like"/>
    <property type="match status" value="1"/>
</dbReference>
<dbReference type="EMBL" id="JAZHOG010000008">
    <property type="protein sequence ID" value="MEJ8568401.1"/>
    <property type="molecule type" value="Genomic_DNA"/>
</dbReference>
<evidence type="ECO:0000256" key="1">
    <source>
        <dbReference type="ARBA" id="ARBA00022679"/>
    </source>
</evidence>
<evidence type="ECO:0000256" key="2">
    <source>
        <dbReference type="ARBA" id="ARBA00022777"/>
    </source>
</evidence>
<evidence type="ECO:0000256" key="3">
    <source>
        <dbReference type="ARBA" id="ARBA00023012"/>
    </source>
</evidence>
<evidence type="ECO:0000313" key="7">
    <source>
        <dbReference type="EMBL" id="MEJ8568401.1"/>
    </source>
</evidence>
<feature type="transmembrane region" description="Helical" evidence="4">
    <location>
        <begin position="103"/>
        <end position="127"/>
    </location>
</feature>
<keyword evidence="3" id="KW-0902">Two-component regulatory system</keyword>
<dbReference type="Pfam" id="PF02518">
    <property type="entry name" value="HATPase_c"/>
    <property type="match status" value="1"/>
</dbReference>
<evidence type="ECO:0000259" key="6">
    <source>
        <dbReference type="Pfam" id="PF07730"/>
    </source>
</evidence>
<keyword evidence="8" id="KW-1185">Reference proteome</keyword>
<dbReference type="PANTHER" id="PTHR24421">
    <property type="entry name" value="NITRATE/NITRITE SENSOR PROTEIN NARX-RELATED"/>
    <property type="match status" value="1"/>
</dbReference>
<protein>
    <submittedName>
        <fullName evidence="7">Sensor histidine kinase</fullName>
    </submittedName>
</protein>
<feature type="transmembrane region" description="Helical" evidence="4">
    <location>
        <begin position="20"/>
        <end position="39"/>
    </location>
</feature>
<evidence type="ECO:0000259" key="5">
    <source>
        <dbReference type="Pfam" id="PF02518"/>
    </source>
</evidence>
<keyword evidence="4" id="KW-1133">Transmembrane helix</keyword>
<dbReference type="PANTHER" id="PTHR24421:SF59">
    <property type="entry name" value="OXYGEN SENSOR HISTIDINE KINASE NREB"/>
    <property type="match status" value="1"/>
</dbReference>
<dbReference type="GO" id="GO:0046983">
    <property type="term" value="F:protein dimerization activity"/>
    <property type="evidence" value="ECO:0007669"/>
    <property type="project" value="InterPro"/>
</dbReference>
<dbReference type="RefSeq" id="WP_354695725.1">
    <property type="nucleotide sequence ID" value="NZ_JAZHOG010000008.1"/>
</dbReference>
<evidence type="ECO:0000256" key="4">
    <source>
        <dbReference type="SAM" id="Phobius"/>
    </source>
</evidence>
<dbReference type="InterPro" id="IPR003594">
    <property type="entry name" value="HATPase_dom"/>
</dbReference>
<proteinExistence type="predicted"/>
<dbReference type="SUPFAM" id="SSF55874">
    <property type="entry name" value="ATPase domain of HSP90 chaperone/DNA topoisomerase II/histidine kinase"/>
    <property type="match status" value="1"/>
</dbReference>
<keyword evidence="4" id="KW-0472">Membrane</keyword>
<reference evidence="7 8" key="1">
    <citation type="submission" date="2024-02" db="EMBL/GenBank/DDBJ databases">
        <title>A novel Wenzhouxiangellaceae bacterium, isolated from coastal sediments.</title>
        <authorList>
            <person name="Du Z.-J."/>
            <person name="Ye Y.-Q."/>
            <person name="Zhang X.-Y."/>
        </authorList>
    </citation>
    <scope>NUCLEOTIDE SEQUENCE [LARGE SCALE GENOMIC DNA]</scope>
    <source>
        <strain evidence="7 8">CH-27</strain>
    </source>
</reference>
<dbReference type="Gene3D" id="3.30.565.10">
    <property type="entry name" value="Histidine kinase-like ATPase, C-terminal domain"/>
    <property type="match status" value="1"/>
</dbReference>
<keyword evidence="2 7" id="KW-0418">Kinase</keyword>
<dbReference type="InterPro" id="IPR050482">
    <property type="entry name" value="Sensor_HK_TwoCompSys"/>
</dbReference>
<feature type="transmembrane region" description="Helical" evidence="4">
    <location>
        <begin position="75"/>
        <end position="96"/>
    </location>
</feature>
<feature type="transmembrane region" description="Helical" evidence="4">
    <location>
        <begin position="46"/>
        <end position="63"/>
    </location>
</feature>
<accession>A0AAW9RLG7</accession>
<sequence>MADDTFKADPSRPMQMLRWAGLFTWLCASVPLVLMPLVFETPLDREPYVGWWVLHLVFGLTYWNQVRELPIRTPLWHRIVTGGVLMLSALGVSVMAQSGLGGILLLILAGLLPWMLPVVWALTWLVVQSLLLSVTIGVIPGVSPGDAALTGGLFLGISLFAFMSSVVALQQHAARDELRKLNSELHATQALLAENTRIAERVRIARELHDLVGHHLTALTLNLEVATHLVSGKALEHVQQAHSVAKLLLADVREVVSDMRHDDKVDLAAALRTLVEGVPEPRIHLNLPHELSRMDPLRAQVLLRCAQEMITNSVRHARARNLWIRLLEDEHGVALTARDDGRGVETLRSGNGLNGMTERLRQLGGELEVESRPGEGFALQARVPVEGVT</sequence>
<keyword evidence="1" id="KW-0808">Transferase</keyword>